<keyword evidence="2" id="KW-1185">Reference proteome</keyword>
<evidence type="ECO:0000313" key="2">
    <source>
        <dbReference type="Proteomes" id="UP001367676"/>
    </source>
</evidence>
<proteinExistence type="predicted"/>
<dbReference type="EMBL" id="JBBCAQ010000036">
    <property type="protein sequence ID" value="KAK7576101.1"/>
    <property type="molecule type" value="Genomic_DNA"/>
</dbReference>
<organism evidence="1 2">
    <name type="scientific">Parthenolecanium corni</name>
    <dbReference type="NCBI Taxonomy" id="536013"/>
    <lineage>
        <taxon>Eukaryota</taxon>
        <taxon>Metazoa</taxon>
        <taxon>Ecdysozoa</taxon>
        <taxon>Arthropoda</taxon>
        <taxon>Hexapoda</taxon>
        <taxon>Insecta</taxon>
        <taxon>Pterygota</taxon>
        <taxon>Neoptera</taxon>
        <taxon>Paraneoptera</taxon>
        <taxon>Hemiptera</taxon>
        <taxon>Sternorrhyncha</taxon>
        <taxon>Coccoidea</taxon>
        <taxon>Coccidae</taxon>
        <taxon>Parthenolecanium</taxon>
    </lineage>
</organism>
<gene>
    <name evidence="1" type="ORF">V9T40_012387</name>
</gene>
<accession>A0AAN9T8S4</accession>
<dbReference type="AlphaFoldDB" id="A0AAN9T8S4"/>
<name>A0AAN9T8S4_9HEMI</name>
<sequence length="196" mass="22429">MNSLNWYLKIVDANKSIPNKLNSDNKVCSKNNDEVVKLPTLPRVAASNIERCHSLLKKFTFNRGIFEDLSCYIVNPEYLAWTIKLRLSVDGEDIEENGRSGFIPPTQLVYSDVLRNYMEKIVPLNFAVGDITIELRFVSGQEMRLWCVDFVMEPVMRNDLPMPPALPHIQNVNPFHQMKTASSTSSNQVTYVSLFQ</sequence>
<evidence type="ECO:0000313" key="1">
    <source>
        <dbReference type="EMBL" id="KAK7576101.1"/>
    </source>
</evidence>
<reference evidence="1 2" key="1">
    <citation type="submission" date="2024-03" db="EMBL/GenBank/DDBJ databases">
        <title>Adaptation during the transition from Ophiocordyceps entomopathogen to insect associate is accompanied by gene loss and intensified selection.</title>
        <authorList>
            <person name="Ward C.M."/>
            <person name="Onetto C.A."/>
            <person name="Borneman A.R."/>
        </authorList>
    </citation>
    <scope>NUCLEOTIDE SEQUENCE [LARGE SCALE GENOMIC DNA]</scope>
    <source>
        <strain evidence="1">AWRI1</strain>
        <tissue evidence="1">Single Adult Female</tissue>
    </source>
</reference>
<protein>
    <submittedName>
        <fullName evidence="1">Uncharacterized protein</fullName>
    </submittedName>
</protein>
<dbReference type="Proteomes" id="UP001367676">
    <property type="component" value="Unassembled WGS sequence"/>
</dbReference>
<comment type="caution">
    <text evidence="1">The sequence shown here is derived from an EMBL/GenBank/DDBJ whole genome shotgun (WGS) entry which is preliminary data.</text>
</comment>